<dbReference type="Proteomes" id="UP000553459">
    <property type="component" value="Unassembled WGS sequence"/>
</dbReference>
<proteinExistence type="predicted"/>
<dbReference type="GO" id="GO:0006313">
    <property type="term" value="P:DNA transposition"/>
    <property type="evidence" value="ECO:0007669"/>
    <property type="project" value="InterPro"/>
</dbReference>
<dbReference type="EMBL" id="JAAABJ010000440">
    <property type="protein sequence ID" value="NAW50790.1"/>
    <property type="molecule type" value="Genomic_DNA"/>
</dbReference>
<dbReference type="InterPro" id="IPR002559">
    <property type="entry name" value="Transposase_11"/>
</dbReference>
<evidence type="ECO:0000313" key="2">
    <source>
        <dbReference type="EMBL" id="NAW50790.1"/>
    </source>
</evidence>
<dbReference type="PANTHER" id="PTHR30007:SF0">
    <property type="entry name" value="TRANSPOSASE"/>
    <property type="match status" value="1"/>
</dbReference>
<feature type="domain" description="Transposase IS4-like" evidence="1">
    <location>
        <begin position="39"/>
        <end position="150"/>
    </location>
</feature>
<gene>
    <name evidence="2" type="ORF">GNY06_05125</name>
</gene>
<keyword evidence="3" id="KW-1185">Reference proteome</keyword>
<organism evidence="2 3">
    <name type="scientific">Elizabethkingia argenteiflava</name>
    <dbReference type="NCBI Taxonomy" id="2681556"/>
    <lineage>
        <taxon>Bacteria</taxon>
        <taxon>Pseudomonadati</taxon>
        <taxon>Bacteroidota</taxon>
        <taxon>Flavobacteriia</taxon>
        <taxon>Flavobacteriales</taxon>
        <taxon>Weeksellaceae</taxon>
        <taxon>Elizabethkingia</taxon>
    </lineage>
</organism>
<dbReference type="AlphaFoldDB" id="A0A845PXH6"/>
<accession>A0A845PXH6</accession>
<protein>
    <submittedName>
        <fullName evidence="2">Transposase</fullName>
    </submittedName>
</protein>
<feature type="non-terminal residue" evidence="2">
    <location>
        <position position="161"/>
    </location>
</feature>
<evidence type="ECO:0000313" key="3">
    <source>
        <dbReference type="Proteomes" id="UP000553459"/>
    </source>
</evidence>
<name>A0A845PXH6_9FLAO</name>
<dbReference type="Pfam" id="PF01609">
    <property type="entry name" value="DDE_Tnp_1"/>
    <property type="match status" value="1"/>
</dbReference>
<evidence type="ECO:0000259" key="1">
    <source>
        <dbReference type="Pfam" id="PF01609"/>
    </source>
</evidence>
<reference evidence="2 3" key="1">
    <citation type="submission" date="2019-11" db="EMBL/GenBank/DDBJ databases">
        <title>Characterization of Elizabethkingia argenteiflava sp. nov., isolated from inner surface of Soybean Pods.</title>
        <authorList>
            <person name="Mo S."/>
        </authorList>
    </citation>
    <scope>NUCLEOTIDE SEQUENCE [LARGE SCALE GENOMIC DNA]</scope>
    <source>
        <strain evidence="2 3">YB22</strain>
    </source>
</reference>
<dbReference type="RefSeq" id="WP_166519097.1">
    <property type="nucleotide sequence ID" value="NZ_JAAABJ010000440.1"/>
</dbReference>
<feature type="non-terminal residue" evidence="2">
    <location>
        <position position="1"/>
    </location>
</feature>
<dbReference type="PANTHER" id="PTHR30007">
    <property type="entry name" value="PHP DOMAIN PROTEIN"/>
    <property type="match status" value="1"/>
</dbReference>
<dbReference type="GO" id="GO:0003677">
    <property type="term" value="F:DNA binding"/>
    <property type="evidence" value="ECO:0007669"/>
    <property type="project" value="InterPro"/>
</dbReference>
<sequence length="161" mass="18166">ASPRFPQVAPGVLVADMGQFVLVLEHVRGKFRVKLGQKSEPSLGIMDSQNIRCGNIRSLKRFDGYKKIKGIKRHVVVDKNGFLIAIMVTMANIHDSKAVILIMRVLKEMLCGIIVILADGGYRGEIVDMVKKGFGYIIQVVLRPDKQKNNFQPIHKRWIIE</sequence>
<dbReference type="GO" id="GO:0004803">
    <property type="term" value="F:transposase activity"/>
    <property type="evidence" value="ECO:0007669"/>
    <property type="project" value="InterPro"/>
</dbReference>
<comment type="caution">
    <text evidence="2">The sequence shown here is derived from an EMBL/GenBank/DDBJ whole genome shotgun (WGS) entry which is preliminary data.</text>
</comment>